<organism evidence="1">
    <name type="scientific">Lepeophtheirus salmonis</name>
    <name type="common">Salmon louse</name>
    <name type="synonym">Caligus salmonis</name>
    <dbReference type="NCBI Taxonomy" id="72036"/>
    <lineage>
        <taxon>Eukaryota</taxon>
        <taxon>Metazoa</taxon>
        <taxon>Ecdysozoa</taxon>
        <taxon>Arthropoda</taxon>
        <taxon>Crustacea</taxon>
        <taxon>Multicrustacea</taxon>
        <taxon>Hexanauplia</taxon>
        <taxon>Copepoda</taxon>
        <taxon>Siphonostomatoida</taxon>
        <taxon>Caligidae</taxon>
        <taxon>Lepeophtheirus</taxon>
    </lineage>
</organism>
<protein>
    <submittedName>
        <fullName evidence="1">Uncharacterized protein</fullName>
    </submittedName>
</protein>
<evidence type="ECO:0000313" key="1">
    <source>
        <dbReference type="EMBL" id="CDW20919.1"/>
    </source>
</evidence>
<accession>A0A0K2T4C2</accession>
<dbReference type="EMBL" id="HACA01003558">
    <property type="protein sequence ID" value="CDW20919.1"/>
    <property type="molecule type" value="Transcribed_RNA"/>
</dbReference>
<proteinExistence type="predicted"/>
<dbReference type="AlphaFoldDB" id="A0A0K2T4C2"/>
<name>A0A0K2T4C2_LEPSM</name>
<reference evidence="1" key="1">
    <citation type="submission" date="2014-05" db="EMBL/GenBank/DDBJ databases">
        <authorList>
            <person name="Chronopoulou M."/>
        </authorList>
    </citation>
    <scope>NUCLEOTIDE SEQUENCE</scope>
    <source>
        <tissue evidence="1">Whole organism</tissue>
    </source>
</reference>
<sequence>MGPNFSMIFTHLSLSLRFDGNLSEFLVYFFYIPHDYILNIKLSKIRIL</sequence>